<evidence type="ECO:0000313" key="5">
    <source>
        <dbReference type="EMBL" id="EHH26493.1"/>
    </source>
</evidence>
<dbReference type="PANTHER" id="PTHR45739">
    <property type="entry name" value="MATRIX PROTEIN, PUTATIVE-RELATED"/>
    <property type="match status" value="1"/>
</dbReference>
<keyword evidence="3" id="KW-0325">Glycoprotein</keyword>
<proteinExistence type="predicted"/>
<evidence type="ECO:0000256" key="2">
    <source>
        <dbReference type="ARBA" id="ARBA00022737"/>
    </source>
</evidence>
<evidence type="ECO:0000256" key="4">
    <source>
        <dbReference type="PROSITE-ProRule" id="PRU01201"/>
    </source>
</evidence>
<dbReference type="PROSITE" id="PS51854">
    <property type="entry name" value="CSPG"/>
    <property type="match status" value="1"/>
</dbReference>
<keyword evidence="2" id="KW-0677">Repeat</keyword>
<feature type="repeat" description="CSPG" evidence="4">
    <location>
        <begin position="1"/>
        <end position="91"/>
    </location>
</feature>
<dbReference type="PANTHER" id="PTHR45739:SF12">
    <property type="entry name" value="CHONDROITIN SULFATE PROTEOGLYCAN 4-LIKE ISOFORM X2"/>
    <property type="match status" value="1"/>
</dbReference>
<dbReference type="Pfam" id="PF16184">
    <property type="entry name" value="Cadherin_3"/>
    <property type="match status" value="2"/>
</dbReference>
<gene>
    <name evidence="5" type="ORF">EGK_16485</name>
</gene>
<accession>G7MTQ9</accession>
<dbReference type="InterPro" id="IPR051561">
    <property type="entry name" value="FRAS1_ECM"/>
</dbReference>
<protein>
    <submittedName>
        <fullName evidence="5">Uncharacterized protein</fullName>
    </submittedName>
</protein>
<evidence type="ECO:0000256" key="3">
    <source>
        <dbReference type="ARBA" id="ARBA00023180"/>
    </source>
</evidence>
<dbReference type="EMBL" id="CM001258">
    <property type="protein sequence ID" value="EHH26493.1"/>
    <property type="molecule type" value="Genomic_DNA"/>
</dbReference>
<dbReference type="InterPro" id="IPR039005">
    <property type="entry name" value="CSPG_rpt"/>
</dbReference>
<reference evidence="5" key="1">
    <citation type="journal article" date="2011" name="Nat. Biotechnol.">
        <title>Genome sequencing and comparison of two nonhuman primate animal models, the cynomolgus and Chinese rhesus macaques.</title>
        <authorList>
            <person name="Yan G."/>
            <person name="Zhang G."/>
            <person name="Fang X."/>
            <person name="Zhang Y."/>
            <person name="Li C."/>
            <person name="Ling F."/>
            <person name="Cooper D.N."/>
            <person name="Li Q."/>
            <person name="Li Y."/>
            <person name="van Gool A.J."/>
            <person name="Du H."/>
            <person name="Chen J."/>
            <person name="Chen R."/>
            <person name="Zhang P."/>
            <person name="Huang Z."/>
            <person name="Thompson J.R."/>
            <person name="Meng Y."/>
            <person name="Bai Y."/>
            <person name="Wang J."/>
            <person name="Zhuo M."/>
            <person name="Wang T."/>
            <person name="Huang Y."/>
            <person name="Wei L."/>
            <person name="Li J."/>
            <person name="Wang Z."/>
            <person name="Hu H."/>
            <person name="Yang P."/>
            <person name="Le L."/>
            <person name="Stenson P.D."/>
            <person name="Li B."/>
            <person name="Liu X."/>
            <person name="Ball E.V."/>
            <person name="An N."/>
            <person name="Huang Q."/>
            <person name="Zhang Y."/>
            <person name="Fan W."/>
            <person name="Zhang X."/>
            <person name="Li Y."/>
            <person name="Wang W."/>
            <person name="Katze M.G."/>
            <person name="Su B."/>
            <person name="Nielsen R."/>
            <person name="Yang H."/>
            <person name="Wang J."/>
            <person name="Wang X."/>
            <person name="Wang J."/>
        </authorList>
    </citation>
    <scope>NUCLEOTIDE SEQUENCE [LARGE SCALE GENOMIC DNA]</scope>
    <source>
        <strain evidence="5">CR-5</strain>
    </source>
</reference>
<feature type="non-terminal residue" evidence="5">
    <location>
        <position position="281"/>
    </location>
</feature>
<dbReference type="Proteomes" id="UP000013456">
    <property type="component" value="Chromosome 6"/>
</dbReference>
<dbReference type="AlphaFoldDB" id="G7MTQ9"/>
<keyword evidence="1" id="KW-0732">Signal</keyword>
<name>G7MTQ9_MACMU</name>
<sequence>MRNLSFQHGMWTLLEQRHMKLDVKFKDLSIHHSQILFKIQERPIHGFLPLDVPPEQEMEMAFTMLDLWQGKVWYVHKGSEEPIDYFTFLVSSKSKKEMPLYLQERVPHMFNIIVIPVNDPLFLRVPEGNLLLLFENSKKQLTLSMTDMSDSDTDSLSLSISVLGNFNSDAGFLENANDPGKAINHFTHEDLRDGNIFYVHRGHQNSQIVLRASDEELVSNRAVLRIMAVPWDFAVANRIGVVIEQGGTPLIIRSNLSVEVNGEWHEMETCSDITQYGQIQW</sequence>
<organism evidence="5">
    <name type="scientific">Macaca mulatta</name>
    <name type="common">Rhesus macaque</name>
    <dbReference type="NCBI Taxonomy" id="9544"/>
    <lineage>
        <taxon>Eukaryota</taxon>
        <taxon>Metazoa</taxon>
        <taxon>Chordata</taxon>
        <taxon>Craniata</taxon>
        <taxon>Vertebrata</taxon>
        <taxon>Euteleostomi</taxon>
        <taxon>Mammalia</taxon>
        <taxon>Eutheria</taxon>
        <taxon>Euarchontoglires</taxon>
        <taxon>Primates</taxon>
        <taxon>Haplorrhini</taxon>
        <taxon>Catarrhini</taxon>
        <taxon>Cercopithecidae</taxon>
        <taxon>Cercopithecinae</taxon>
        <taxon>Macaca</taxon>
    </lineage>
</organism>
<evidence type="ECO:0000256" key="1">
    <source>
        <dbReference type="ARBA" id="ARBA00022729"/>
    </source>
</evidence>